<feature type="region of interest" description="Disordered" evidence="1">
    <location>
        <begin position="477"/>
        <end position="498"/>
    </location>
</feature>
<dbReference type="EMBL" id="KL142390">
    <property type="protein sequence ID" value="KDR72047.1"/>
    <property type="molecule type" value="Genomic_DNA"/>
</dbReference>
<gene>
    <name evidence="2" type="ORF">GALMADRAFT_253326</name>
</gene>
<evidence type="ECO:0000256" key="1">
    <source>
        <dbReference type="SAM" id="MobiDB-lite"/>
    </source>
</evidence>
<keyword evidence="3" id="KW-1185">Reference proteome</keyword>
<organism evidence="2 3">
    <name type="scientific">Galerina marginata (strain CBS 339.88)</name>
    <dbReference type="NCBI Taxonomy" id="685588"/>
    <lineage>
        <taxon>Eukaryota</taxon>
        <taxon>Fungi</taxon>
        <taxon>Dikarya</taxon>
        <taxon>Basidiomycota</taxon>
        <taxon>Agaricomycotina</taxon>
        <taxon>Agaricomycetes</taxon>
        <taxon>Agaricomycetidae</taxon>
        <taxon>Agaricales</taxon>
        <taxon>Agaricineae</taxon>
        <taxon>Strophariaceae</taxon>
        <taxon>Galerina</taxon>
    </lineage>
</organism>
<proteinExistence type="predicted"/>
<dbReference type="AlphaFoldDB" id="A0A067SPU3"/>
<evidence type="ECO:0000313" key="3">
    <source>
        <dbReference type="Proteomes" id="UP000027222"/>
    </source>
</evidence>
<dbReference type="Proteomes" id="UP000027222">
    <property type="component" value="Unassembled WGS sequence"/>
</dbReference>
<name>A0A067SPU3_GALM3</name>
<evidence type="ECO:0000313" key="2">
    <source>
        <dbReference type="EMBL" id="KDR72047.1"/>
    </source>
</evidence>
<dbReference type="HOGENOM" id="CLU_021107_0_0_1"/>
<sequence>MPAATAEKCARQRANKFSRTESTTIPIALSAGTPELETLPTSADPVAAANSVALEATPFATTMTAATALPASSTVSISVPKLTTKPSRTEPATTSIVLPAKSPELVSLPAEPATFASALPTSVNTDSNESFVWPIPAPATFTISYTPLAISYPEPMNSAAKLPTDAVRVTQTELTNMLRQSYAQGTEHGWKENVGRAKERLQADYEKDMRDATAKFGLHEKLIREEEFERGFKDGRDVGRNTQLTLMKERLNAEYQKRHLEALENFASRSQEFGNEEFIRGFTSGRDEAVHKELERQASFLSRRVNSGMQTDILQPRHCLRADFSSQTDLPEPTRFASVGFGTQTDPDLLIPPLPIPTVSSNLIINSPHISNNLTSVPFSPIPDPLALSTLTSPSDNPPSFISKPKAHPLLPPSLPFNVPSHPIKLSSPFIQRFPHYKRPITPPLISLPHPEPPPILTPPPPFLWSDEPSDIPVLPQPPPIPLSSSKTTAPSPARDFSELRSGANPWWSLRHRNRPHCHLSTRPFIQPRQQQSRIPYTSNYVSNIPHVHTPHPYAHVPHPSYPNLSCPLPPDPPPPLDWDIDPRLLELSRVLKTLGWVRPSTPRP</sequence>
<reference evidence="3" key="1">
    <citation type="journal article" date="2014" name="Proc. Natl. Acad. Sci. U.S.A.">
        <title>Extensive sampling of basidiomycete genomes demonstrates inadequacy of the white-rot/brown-rot paradigm for wood decay fungi.</title>
        <authorList>
            <person name="Riley R."/>
            <person name="Salamov A.A."/>
            <person name="Brown D.W."/>
            <person name="Nagy L.G."/>
            <person name="Floudas D."/>
            <person name="Held B.W."/>
            <person name="Levasseur A."/>
            <person name="Lombard V."/>
            <person name="Morin E."/>
            <person name="Otillar R."/>
            <person name="Lindquist E.A."/>
            <person name="Sun H."/>
            <person name="LaButti K.M."/>
            <person name="Schmutz J."/>
            <person name="Jabbour D."/>
            <person name="Luo H."/>
            <person name="Baker S.E."/>
            <person name="Pisabarro A.G."/>
            <person name="Walton J.D."/>
            <person name="Blanchette R.A."/>
            <person name="Henrissat B."/>
            <person name="Martin F."/>
            <person name="Cullen D."/>
            <person name="Hibbett D.S."/>
            <person name="Grigoriev I.V."/>
        </authorList>
    </citation>
    <scope>NUCLEOTIDE SEQUENCE [LARGE SCALE GENOMIC DNA]</scope>
    <source>
        <strain evidence="3">CBS 339.88</strain>
    </source>
</reference>
<dbReference type="OrthoDB" id="3067786at2759"/>
<protein>
    <submittedName>
        <fullName evidence="2">Uncharacterized protein</fullName>
    </submittedName>
</protein>
<accession>A0A067SPU3</accession>